<dbReference type="InterPro" id="IPR013249">
    <property type="entry name" value="RNA_pol_sigma70_r4_t2"/>
</dbReference>
<keyword evidence="3" id="KW-0731">Sigma factor</keyword>
<dbReference type="GO" id="GO:0003677">
    <property type="term" value="F:DNA binding"/>
    <property type="evidence" value="ECO:0007669"/>
    <property type="project" value="InterPro"/>
</dbReference>
<protein>
    <submittedName>
        <fullName evidence="7">RNA polymerase sigma-70 factor</fullName>
    </submittedName>
</protein>
<dbReference type="NCBIfam" id="TIGR02985">
    <property type="entry name" value="Sig70_bacteroi1"/>
    <property type="match status" value="1"/>
</dbReference>
<name>A0A4R0N6P1_9SPHI</name>
<accession>A0A4R0N6P1</accession>
<evidence type="ECO:0000256" key="2">
    <source>
        <dbReference type="ARBA" id="ARBA00023015"/>
    </source>
</evidence>
<dbReference type="Pfam" id="PF08281">
    <property type="entry name" value="Sigma70_r4_2"/>
    <property type="match status" value="1"/>
</dbReference>
<dbReference type="GO" id="GO:0006352">
    <property type="term" value="P:DNA-templated transcription initiation"/>
    <property type="evidence" value="ECO:0007669"/>
    <property type="project" value="InterPro"/>
</dbReference>
<keyword evidence="4" id="KW-0804">Transcription</keyword>
<evidence type="ECO:0000256" key="3">
    <source>
        <dbReference type="ARBA" id="ARBA00023082"/>
    </source>
</evidence>
<gene>
    <name evidence="7" type="ORF">EZ444_14050</name>
</gene>
<evidence type="ECO:0000256" key="1">
    <source>
        <dbReference type="ARBA" id="ARBA00010641"/>
    </source>
</evidence>
<dbReference type="SUPFAM" id="SSF88946">
    <property type="entry name" value="Sigma2 domain of RNA polymerase sigma factors"/>
    <property type="match status" value="1"/>
</dbReference>
<dbReference type="Proteomes" id="UP000291117">
    <property type="component" value="Unassembled WGS sequence"/>
</dbReference>
<comment type="similarity">
    <text evidence="1">Belongs to the sigma-70 factor family. ECF subfamily.</text>
</comment>
<keyword evidence="2" id="KW-0805">Transcription regulation</keyword>
<dbReference type="AlphaFoldDB" id="A0A4R0N6P1"/>
<dbReference type="OrthoDB" id="1097528at2"/>
<dbReference type="RefSeq" id="WP_131609813.1">
    <property type="nucleotide sequence ID" value="NZ_SJSM01000008.1"/>
</dbReference>
<dbReference type="InterPro" id="IPR036388">
    <property type="entry name" value="WH-like_DNA-bd_sf"/>
</dbReference>
<sequence>MSTPSFKMDDHRENELIAALILGSESAFTEIYEHYWLKLLALAYSHTKNKQAAEGIVQDVFISVWNRRGTLKIHSLSNYFAIAVKFSVFKYKQREQRRREIELENCKSEELIQDDKMIEARFLEEYFKGVVDQLPDKCRMVFNYSRVKGLSNPEIAKEMNISGKTVEAHLTKAIKVLRVSMKDAGFLYFL</sequence>
<evidence type="ECO:0000313" key="7">
    <source>
        <dbReference type="EMBL" id="TCC95739.1"/>
    </source>
</evidence>
<evidence type="ECO:0000259" key="6">
    <source>
        <dbReference type="Pfam" id="PF08281"/>
    </source>
</evidence>
<dbReference type="InterPro" id="IPR014327">
    <property type="entry name" value="RNA_pol_sigma70_bacteroid"/>
</dbReference>
<feature type="domain" description="RNA polymerase sigma-70 region 2" evidence="5">
    <location>
        <begin position="32"/>
        <end position="97"/>
    </location>
</feature>
<evidence type="ECO:0000256" key="4">
    <source>
        <dbReference type="ARBA" id="ARBA00023163"/>
    </source>
</evidence>
<dbReference type="PANTHER" id="PTHR43133:SF46">
    <property type="entry name" value="RNA POLYMERASE SIGMA-70 FACTOR ECF SUBFAMILY"/>
    <property type="match status" value="1"/>
</dbReference>
<dbReference type="GO" id="GO:0016987">
    <property type="term" value="F:sigma factor activity"/>
    <property type="evidence" value="ECO:0007669"/>
    <property type="project" value="UniProtKB-KW"/>
</dbReference>
<dbReference type="SUPFAM" id="SSF88659">
    <property type="entry name" value="Sigma3 and sigma4 domains of RNA polymerase sigma factors"/>
    <property type="match status" value="1"/>
</dbReference>
<dbReference type="InterPro" id="IPR014284">
    <property type="entry name" value="RNA_pol_sigma-70_dom"/>
</dbReference>
<comment type="caution">
    <text evidence="7">The sequence shown here is derived from an EMBL/GenBank/DDBJ whole genome shotgun (WGS) entry which is preliminary data.</text>
</comment>
<dbReference type="Gene3D" id="1.10.1740.10">
    <property type="match status" value="1"/>
</dbReference>
<organism evidence="7 8">
    <name type="scientific">Pedobacter hiemivivus</name>
    <dbReference type="NCBI Taxonomy" id="2530454"/>
    <lineage>
        <taxon>Bacteria</taxon>
        <taxon>Pseudomonadati</taxon>
        <taxon>Bacteroidota</taxon>
        <taxon>Sphingobacteriia</taxon>
        <taxon>Sphingobacteriales</taxon>
        <taxon>Sphingobacteriaceae</taxon>
        <taxon>Pedobacter</taxon>
    </lineage>
</organism>
<dbReference type="InterPro" id="IPR013325">
    <property type="entry name" value="RNA_pol_sigma_r2"/>
</dbReference>
<dbReference type="InterPro" id="IPR039425">
    <property type="entry name" value="RNA_pol_sigma-70-like"/>
</dbReference>
<dbReference type="PANTHER" id="PTHR43133">
    <property type="entry name" value="RNA POLYMERASE ECF-TYPE SIGMA FACTO"/>
    <property type="match status" value="1"/>
</dbReference>
<dbReference type="Gene3D" id="1.10.10.10">
    <property type="entry name" value="Winged helix-like DNA-binding domain superfamily/Winged helix DNA-binding domain"/>
    <property type="match status" value="1"/>
</dbReference>
<evidence type="ECO:0000313" key="8">
    <source>
        <dbReference type="Proteomes" id="UP000291117"/>
    </source>
</evidence>
<feature type="domain" description="RNA polymerase sigma factor 70 region 4 type 2" evidence="6">
    <location>
        <begin position="130"/>
        <end position="175"/>
    </location>
</feature>
<dbReference type="InterPro" id="IPR007627">
    <property type="entry name" value="RNA_pol_sigma70_r2"/>
</dbReference>
<reference evidence="7 8" key="1">
    <citation type="submission" date="2019-02" db="EMBL/GenBank/DDBJ databases">
        <title>Pedobacter sp. RP-3-8 sp. nov., isolated from Arctic soil.</title>
        <authorList>
            <person name="Dahal R.H."/>
        </authorList>
    </citation>
    <scope>NUCLEOTIDE SEQUENCE [LARGE SCALE GENOMIC DNA]</scope>
    <source>
        <strain evidence="7 8">RP-3-8</strain>
    </source>
</reference>
<dbReference type="Pfam" id="PF04542">
    <property type="entry name" value="Sigma70_r2"/>
    <property type="match status" value="1"/>
</dbReference>
<evidence type="ECO:0000259" key="5">
    <source>
        <dbReference type="Pfam" id="PF04542"/>
    </source>
</evidence>
<keyword evidence="8" id="KW-1185">Reference proteome</keyword>
<dbReference type="NCBIfam" id="TIGR02937">
    <property type="entry name" value="sigma70-ECF"/>
    <property type="match status" value="1"/>
</dbReference>
<dbReference type="InterPro" id="IPR013324">
    <property type="entry name" value="RNA_pol_sigma_r3/r4-like"/>
</dbReference>
<proteinExistence type="inferred from homology"/>
<dbReference type="EMBL" id="SJSM01000008">
    <property type="protein sequence ID" value="TCC95739.1"/>
    <property type="molecule type" value="Genomic_DNA"/>
</dbReference>